<evidence type="ECO:0000313" key="3">
    <source>
        <dbReference type="Proteomes" id="UP000054524"/>
    </source>
</evidence>
<evidence type="ECO:0000313" key="2">
    <source>
        <dbReference type="EMBL" id="KFG27085.1"/>
    </source>
</evidence>
<name>H8ZDR7_NEMA1</name>
<evidence type="ECO:0000313" key="1">
    <source>
        <dbReference type="EMBL" id="EHY65292.1"/>
    </source>
</evidence>
<sequence length="228" mass="25677">MDISLDRKTCSMIDKGIAGKFEQMSIMLKDSGLYVQAVDKPKSMVIDHYVDRILLEPYVVEEVVGTTIPYTKFLLNGMERLAILRKGSLLKMTWSGEGVFLEKHLYTLDFEWVEVEYNLGTVMFSLPYTGLSLIRRIGGNELEVHVSENKMEIRAISENNVILYTNLDTPVSAACSFTLLKYHLDRLPKCAYSSAAFNIDKQGLVILSLEALGVITTVTIATEVLFFD</sequence>
<accession>H8ZDR7</accession>
<dbReference type="EMBL" id="AKIJ01000001">
    <property type="protein sequence ID" value="KFG27085.1"/>
    <property type="molecule type" value="Genomic_DNA"/>
</dbReference>
<proteinExistence type="predicted"/>
<dbReference type="EMBL" id="JH604636">
    <property type="protein sequence ID" value="EHY65292.1"/>
    <property type="molecule type" value="Genomic_DNA"/>
</dbReference>
<reference evidence="2 3" key="3">
    <citation type="journal article" date="2014" name="Genome Announc.">
        <title>Genome Sequence of the Microsporidian Species Nematocida sp1 Strain ERTm6 (ATCC PRA-372).</title>
        <authorList>
            <person name="Bakowski M.A."/>
            <person name="Priest M."/>
            <person name="Young S."/>
            <person name="Cuomo C.A."/>
            <person name="Troemel E.R."/>
        </authorList>
    </citation>
    <scope>NUCLEOTIDE SEQUENCE [LARGE SCALE GENOMIC DNA]</scope>
    <source>
        <strain evidence="2 3">ERTm6</strain>
    </source>
</reference>
<gene>
    <name evidence="1" type="ORF">NERG_01738</name>
    <name evidence="2" type="ORF">NESG_00160</name>
</gene>
<dbReference type="Proteomes" id="UP000005622">
    <property type="component" value="Unassembled WGS sequence"/>
</dbReference>
<dbReference type="AlphaFoldDB" id="H8ZDR7"/>
<dbReference type="OrthoDB" id="2186669at2759"/>
<accession>A0A086J4L7</accession>
<organism evidence="1">
    <name type="scientific">Nematocida ausubeli (strain ATCC PRA-371 / ERTm2)</name>
    <name type="common">Nematode killer fungus</name>
    <dbReference type="NCBI Taxonomy" id="1913371"/>
    <lineage>
        <taxon>Eukaryota</taxon>
        <taxon>Fungi</taxon>
        <taxon>Fungi incertae sedis</taxon>
        <taxon>Microsporidia</taxon>
        <taxon>Nematocida</taxon>
    </lineage>
</organism>
<reference evidence="2" key="2">
    <citation type="submission" date="2012-10" db="EMBL/GenBank/DDBJ databases">
        <authorList>
            <consortium name="The Broad Institute Genome Sequencing Platform"/>
            <consortium name="The Broad Institute Genome Sequencing Center for Infectious Disease"/>
            <person name="Cuomo C."/>
            <person name="Troemel E."/>
            <person name="Walker B."/>
            <person name="Young S.K."/>
            <person name="Zeng Q."/>
            <person name="Gargeya S."/>
            <person name="Fitzgerald M."/>
            <person name="Haas B."/>
            <person name="Abouelleil A."/>
            <person name="Alvarado L."/>
            <person name="Arachchi H.M."/>
            <person name="Berlin A.M."/>
            <person name="Chapman S.B."/>
            <person name="Goldberg J."/>
            <person name="Griggs A."/>
            <person name="Gujja S."/>
            <person name="Hansen M."/>
            <person name="Howarth C."/>
            <person name="Imamovic A."/>
            <person name="Larimer J."/>
            <person name="McCowan C."/>
            <person name="Murphy C."/>
            <person name="Neiman D."/>
            <person name="Pearson M."/>
            <person name="Priest M."/>
            <person name="Roberts A."/>
            <person name="Saif S."/>
            <person name="Shea T."/>
            <person name="Sisk P."/>
            <person name="Sykes S."/>
            <person name="Wortman J."/>
            <person name="Nusbaum C."/>
            <person name="Birren B."/>
        </authorList>
    </citation>
    <scope>NUCLEOTIDE SEQUENCE</scope>
    <source>
        <strain evidence="2">ERTm6</strain>
    </source>
</reference>
<dbReference type="Proteomes" id="UP000054524">
    <property type="component" value="Unassembled WGS sequence"/>
</dbReference>
<protein>
    <submittedName>
        <fullName evidence="1">Uncharacterized protein</fullName>
    </submittedName>
</protein>
<reference evidence="1" key="1">
    <citation type="submission" date="2011-03" db="EMBL/GenBank/DDBJ databases">
        <title>The Genome Sequence of Nematocida sp1 strain ERTm2.</title>
        <authorList>
            <consortium name="The Broad Institute Genome Sequencing Platform"/>
            <consortium name="The Broad Institute Genome Sequencing Center for Infectious Disease"/>
            <person name="Cuomo C."/>
            <person name="Troemel E."/>
            <person name="Young S.K."/>
            <person name="Zeng Q."/>
            <person name="Gargeya S."/>
            <person name="Fitzgerald M."/>
            <person name="Haas B."/>
            <person name="Abouelleil A."/>
            <person name="Alvarado L."/>
            <person name="Arachchi H.M."/>
            <person name="Berlin A."/>
            <person name="Brown A."/>
            <person name="Chapman S.B."/>
            <person name="Chen Z."/>
            <person name="Dunbar C."/>
            <person name="Freedman E."/>
            <person name="Gearin G."/>
            <person name="Gellesch M."/>
            <person name="Goldberg J."/>
            <person name="Griggs A."/>
            <person name="Gujja S."/>
            <person name="Heilman E.R."/>
            <person name="Heiman D."/>
            <person name="Howarth C."/>
            <person name="Larson L."/>
            <person name="Lui A."/>
            <person name="MacDonald P.J.P."/>
            <person name="Mehta T."/>
            <person name="Montmayeur A."/>
            <person name="Murphy C."/>
            <person name="Neiman D."/>
            <person name="Pearson M."/>
            <person name="Priest M."/>
            <person name="Roberts A."/>
            <person name="Saif S."/>
            <person name="Shea T."/>
            <person name="Shenoy N."/>
            <person name="Sisk P."/>
            <person name="Stolte C."/>
            <person name="Sykes S."/>
            <person name="White J."/>
            <person name="Yandava C."/>
            <person name="Wortman J."/>
            <person name="Nusbaum C."/>
            <person name="Birren B."/>
        </authorList>
    </citation>
    <scope>NUCLEOTIDE SEQUENCE</scope>
    <source>
        <strain evidence="1">ERTm2</strain>
    </source>
</reference>
<keyword evidence="3" id="KW-1185">Reference proteome</keyword>
<dbReference type="HOGENOM" id="CLU_1215073_0_0_1"/>